<dbReference type="InterPro" id="IPR018320">
    <property type="entry name" value="DNA_polymerase_1"/>
</dbReference>
<dbReference type="InterPro" id="IPR036279">
    <property type="entry name" value="5-3_exonuclease_C_sf"/>
</dbReference>
<dbReference type="SMART" id="SM00279">
    <property type="entry name" value="HhH2"/>
    <property type="match status" value="1"/>
</dbReference>
<evidence type="ECO:0000259" key="18">
    <source>
        <dbReference type="SMART" id="SM00475"/>
    </source>
</evidence>
<dbReference type="SUPFAM" id="SSF53098">
    <property type="entry name" value="Ribonuclease H-like"/>
    <property type="match status" value="1"/>
</dbReference>
<dbReference type="NCBIfam" id="TIGR00593">
    <property type="entry name" value="pola"/>
    <property type="match status" value="1"/>
</dbReference>
<dbReference type="GO" id="GO:0003887">
    <property type="term" value="F:DNA-directed DNA polymerase activity"/>
    <property type="evidence" value="ECO:0007669"/>
    <property type="project" value="UniProtKB-UniRule"/>
</dbReference>
<dbReference type="EC" id="2.7.7.7" evidence="2 15"/>
<gene>
    <name evidence="16" type="primary">polA</name>
    <name evidence="20" type="ORF">TresaDRAFT_0849</name>
</gene>
<dbReference type="Pfam" id="PF00476">
    <property type="entry name" value="DNA_pol_A"/>
    <property type="match status" value="1"/>
</dbReference>
<evidence type="ECO:0000256" key="4">
    <source>
        <dbReference type="ARBA" id="ARBA00022679"/>
    </source>
</evidence>
<dbReference type="PRINTS" id="PR00868">
    <property type="entry name" value="DNAPOLI"/>
</dbReference>
<evidence type="ECO:0000256" key="8">
    <source>
        <dbReference type="ARBA" id="ARBA00022763"/>
    </source>
</evidence>
<dbReference type="Pfam" id="PF01612">
    <property type="entry name" value="DNA_pol_A_exo1"/>
    <property type="match status" value="1"/>
</dbReference>
<evidence type="ECO:0000256" key="9">
    <source>
        <dbReference type="ARBA" id="ARBA00022801"/>
    </source>
</evidence>
<dbReference type="InterPro" id="IPR020046">
    <property type="entry name" value="5-3_exonucl_a-hlix_arch_N"/>
</dbReference>
<dbReference type="InterPro" id="IPR001098">
    <property type="entry name" value="DNA-dir_DNA_pol_A_palm_dom"/>
</dbReference>
<dbReference type="GO" id="GO:0003677">
    <property type="term" value="F:DNA binding"/>
    <property type="evidence" value="ECO:0007669"/>
    <property type="project" value="UniProtKB-UniRule"/>
</dbReference>
<dbReference type="OrthoDB" id="9806424at2"/>
<dbReference type="SMART" id="SM00482">
    <property type="entry name" value="POLAc"/>
    <property type="match status" value="1"/>
</dbReference>
<dbReference type="RefSeq" id="WP_002705743.1">
    <property type="nucleotide sequence ID" value="NZ_AGRW01000052.1"/>
</dbReference>
<keyword evidence="13 16" id="KW-0234">DNA repair</keyword>
<evidence type="ECO:0000256" key="15">
    <source>
        <dbReference type="NCBIfam" id="TIGR00593"/>
    </source>
</evidence>
<evidence type="ECO:0000313" key="20">
    <source>
        <dbReference type="EMBL" id="EIC01024.1"/>
    </source>
</evidence>
<dbReference type="PANTHER" id="PTHR10133:SF27">
    <property type="entry name" value="DNA POLYMERASE NU"/>
    <property type="match status" value="1"/>
</dbReference>
<dbReference type="InterPro" id="IPR002562">
    <property type="entry name" value="3'-5'_exonuclease_dom"/>
</dbReference>
<feature type="domain" description="3'-5' exonuclease" evidence="17">
    <location>
        <begin position="330"/>
        <end position="554"/>
    </location>
</feature>
<dbReference type="SUPFAM" id="SSF47807">
    <property type="entry name" value="5' to 3' exonuclease, C-terminal subdomain"/>
    <property type="match status" value="1"/>
</dbReference>
<keyword evidence="11 16" id="KW-0239">DNA-directed DNA polymerase</keyword>
<dbReference type="STRING" id="907348.TresaDRAFT_0849"/>
<dbReference type="CDD" id="cd09898">
    <property type="entry name" value="H3TH_53EXO"/>
    <property type="match status" value="1"/>
</dbReference>
<keyword evidence="8 16" id="KW-0227">DNA damage</keyword>
<dbReference type="SUPFAM" id="SSF88723">
    <property type="entry name" value="PIN domain-like"/>
    <property type="match status" value="1"/>
</dbReference>
<dbReference type="GO" id="GO:0008409">
    <property type="term" value="F:5'-3' exonuclease activity"/>
    <property type="evidence" value="ECO:0007669"/>
    <property type="project" value="UniProtKB-UniRule"/>
</dbReference>
<keyword evidence="4 16" id="KW-0808">Transferase</keyword>
<sequence length="963" mass="105097">MESLDFSGNPPADCGKDGRKTLFILDSYGLIYREYFAFVKRPLTNRAGENISAVHGFFNNLALTLKNFRPDMFVVALDSRVPTFRHEMYPEYKANRQETPDDLKAQFPWIEEIMAALGITAVRSDGFEADDVIATVARRASAEGFRVFVLSGDKDLLQLVGGNVGILRPGKKDKTKMWEEVDSALVEEEWGVPPEKICDILSLTGDTADNVPGVKGVGGKTAVKFIKEYGSVEALYEHSSEIKGAVGEKVRADEENAFFSKKLVALRYDVPLGDGFSFESLSVASLDYSAAAKKLREFSLPKAAGLFDELSRGKDSESESVPLKKNEGDYKIVRDKDELSALFSCAIGKGVVAFDTETDSLDTWSANIVGFSFSFEAGSGFYVPLMGGGAMQKNDAFACLEKLFSSGATIVMHNAKFDIEVLAANGFSGGPCVAERNSRAKAGEDGQLDLFACLDDGDSSGGADDGEIVFPPCGSVFDTMIAAWVLEPGRSEKNSFSLESLSEKILSLKGTEFSEIVDRGKTFADVPVEVAAQYSAEDSDFTLQLYSVLSGRLSEAGLSGVFATEMRILPILAGMEAAGVHLDTGALGTYREELSRALSEIRREIFDAAGHSFNIASPKQLGVVLFEEMGLKGKRKTKSGGYSTDEESLMELVDNPFVAKILDYRGKSKLLSTYVEALPNLVDSSSRIHTNFMQTGTATGRLSSRDPNLQNIPVREEEGRRIRNAFTAASGKVLISADYSQIELVVLAHLSGDENLCRAFNEGVDVHKSTASLIYGVPIGEVTAEMRRSAKTFNFGIMYGMGAYRLARDLGIGFHEADEFIKAYFGIYSGVREFLEKTVRDAESTGFTSTISGRRREIRDIASSNKTVREAAVRMAKNSPIQGSAADIVKKAMIDIDDALSENPTGARLILQVHDELIFECDDDEKSISDTVALVRDKMEHAYRLSVPLRVSVEVGKKWGEFH</sequence>
<evidence type="ECO:0000256" key="5">
    <source>
        <dbReference type="ARBA" id="ARBA00022695"/>
    </source>
</evidence>
<dbReference type="GO" id="GO:0006302">
    <property type="term" value="P:double-strand break repair"/>
    <property type="evidence" value="ECO:0007669"/>
    <property type="project" value="TreeGrafter"/>
</dbReference>
<dbReference type="InterPro" id="IPR029060">
    <property type="entry name" value="PIN-like_dom_sf"/>
</dbReference>
<comment type="catalytic activity">
    <reaction evidence="14 16">
        <text>DNA(n) + a 2'-deoxyribonucleoside 5'-triphosphate = DNA(n+1) + diphosphate</text>
        <dbReference type="Rhea" id="RHEA:22508"/>
        <dbReference type="Rhea" id="RHEA-COMP:17339"/>
        <dbReference type="Rhea" id="RHEA-COMP:17340"/>
        <dbReference type="ChEBI" id="CHEBI:33019"/>
        <dbReference type="ChEBI" id="CHEBI:61560"/>
        <dbReference type="ChEBI" id="CHEBI:173112"/>
        <dbReference type="EC" id="2.7.7.7"/>
    </reaction>
</comment>
<dbReference type="PANTHER" id="PTHR10133">
    <property type="entry name" value="DNA POLYMERASE I"/>
    <property type="match status" value="1"/>
</dbReference>
<name>H7EMW0_9SPIR</name>
<evidence type="ECO:0000256" key="12">
    <source>
        <dbReference type="ARBA" id="ARBA00023125"/>
    </source>
</evidence>
<dbReference type="InterPro" id="IPR043502">
    <property type="entry name" value="DNA/RNA_pol_sf"/>
</dbReference>
<dbReference type="InterPro" id="IPR002298">
    <property type="entry name" value="DNA_polymerase_A"/>
</dbReference>
<dbReference type="FunFam" id="1.10.150.20:FF:000002">
    <property type="entry name" value="DNA polymerase I"/>
    <property type="match status" value="1"/>
</dbReference>
<evidence type="ECO:0000259" key="19">
    <source>
        <dbReference type="SMART" id="SM00482"/>
    </source>
</evidence>
<comment type="caution">
    <text evidence="20">The sequence shown here is derived from an EMBL/GenBank/DDBJ whole genome shotgun (WGS) entry which is preliminary data.</text>
</comment>
<dbReference type="CDD" id="cd08637">
    <property type="entry name" value="DNA_pol_A_pol_I_C"/>
    <property type="match status" value="1"/>
</dbReference>
<feature type="domain" description="DNA-directed DNA polymerase family A palm" evidence="19">
    <location>
        <begin position="719"/>
        <end position="925"/>
    </location>
</feature>
<feature type="domain" description="5'-3' exonuclease" evidence="18">
    <location>
        <begin position="19"/>
        <end position="284"/>
    </location>
</feature>
<dbReference type="Gene3D" id="1.10.150.20">
    <property type="entry name" value="5' to 3' exonuclease, C-terminal subdomain"/>
    <property type="match status" value="2"/>
</dbReference>
<dbReference type="EMBL" id="AGRW01000052">
    <property type="protein sequence ID" value="EIC01024.1"/>
    <property type="molecule type" value="Genomic_DNA"/>
</dbReference>
<evidence type="ECO:0000256" key="10">
    <source>
        <dbReference type="ARBA" id="ARBA00022839"/>
    </source>
</evidence>
<dbReference type="FunFam" id="1.20.1060.10:FF:000001">
    <property type="entry name" value="DNA polymerase I"/>
    <property type="match status" value="1"/>
</dbReference>
<dbReference type="eggNOG" id="COG0749">
    <property type="taxonomic scope" value="Bacteria"/>
</dbReference>
<dbReference type="Proteomes" id="UP000003571">
    <property type="component" value="Unassembled WGS sequence"/>
</dbReference>
<dbReference type="Gene3D" id="3.30.70.370">
    <property type="match status" value="1"/>
</dbReference>
<dbReference type="InterPro" id="IPR002421">
    <property type="entry name" value="5-3_exonuclease"/>
</dbReference>
<keyword evidence="9 16" id="KW-0378">Hydrolase</keyword>
<dbReference type="PATRIC" id="fig|907348.3.peg.2264"/>
<keyword evidence="6 16" id="KW-0235">DNA replication</keyword>
<evidence type="ECO:0000313" key="21">
    <source>
        <dbReference type="Proteomes" id="UP000003571"/>
    </source>
</evidence>
<dbReference type="InterPro" id="IPR012337">
    <property type="entry name" value="RNaseH-like_sf"/>
</dbReference>
<dbReference type="Gene3D" id="3.30.420.10">
    <property type="entry name" value="Ribonuclease H-like superfamily/Ribonuclease H"/>
    <property type="match status" value="1"/>
</dbReference>
<evidence type="ECO:0000256" key="1">
    <source>
        <dbReference type="ARBA" id="ARBA00007705"/>
    </source>
</evidence>
<accession>H7EMW0</accession>
<evidence type="ECO:0000256" key="7">
    <source>
        <dbReference type="ARBA" id="ARBA00022722"/>
    </source>
</evidence>
<dbReference type="SUPFAM" id="SSF56672">
    <property type="entry name" value="DNA/RNA polymerases"/>
    <property type="match status" value="1"/>
</dbReference>
<dbReference type="FunFam" id="1.10.150.20:FF:000003">
    <property type="entry name" value="DNA polymerase I"/>
    <property type="match status" value="1"/>
</dbReference>
<evidence type="ECO:0000256" key="2">
    <source>
        <dbReference type="ARBA" id="ARBA00012417"/>
    </source>
</evidence>
<keyword evidence="5 16" id="KW-0548">Nucleotidyltransferase</keyword>
<organism evidence="20 21">
    <name type="scientific">Treponema saccharophilum DSM 2985</name>
    <dbReference type="NCBI Taxonomy" id="907348"/>
    <lineage>
        <taxon>Bacteria</taxon>
        <taxon>Pseudomonadati</taxon>
        <taxon>Spirochaetota</taxon>
        <taxon>Spirochaetia</taxon>
        <taxon>Spirochaetales</taxon>
        <taxon>Treponemataceae</taxon>
        <taxon>Treponema</taxon>
    </lineage>
</organism>
<comment type="similarity">
    <text evidence="1 16">Belongs to the DNA polymerase type-A family.</text>
</comment>
<dbReference type="GO" id="GO:0008408">
    <property type="term" value="F:3'-5' exonuclease activity"/>
    <property type="evidence" value="ECO:0007669"/>
    <property type="project" value="UniProtKB-UniRule"/>
</dbReference>
<evidence type="ECO:0000256" key="3">
    <source>
        <dbReference type="ARBA" id="ARBA00020311"/>
    </source>
</evidence>
<keyword evidence="7" id="KW-0540">Nuclease</keyword>
<keyword evidence="10 16" id="KW-0269">Exonuclease</keyword>
<evidence type="ECO:0000259" key="17">
    <source>
        <dbReference type="SMART" id="SM00474"/>
    </source>
</evidence>
<dbReference type="Gene3D" id="1.20.1060.10">
    <property type="entry name" value="Taq DNA Polymerase, Chain T, domain 4"/>
    <property type="match status" value="1"/>
</dbReference>
<dbReference type="SMART" id="SM00474">
    <property type="entry name" value="35EXOc"/>
    <property type="match status" value="1"/>
</dbReference>
<protein>
    <recommendedName>
        <fullName evidence="3 15">DNA polymerase I</fullName>
        <ecNumber evidence="2 15">2.7.7.7</ecNumber>
    </recommendedName>
</protein>
<reference evidence="20 21" key="1">
    <citation type="submission" date="2011-09" db="EMBL/GenBank/DDBJ databases">
        <title>The draft genome of Treponema saccharophilum DSM 2985.</title>
        <authorList>
            <consortium name="US DOE Joint Genome Institute (JGI-PGF)"/>
            <person name="Lucas S."/>
            <person name="Copeland A."/>
            <person name="Lapidus A."/>
            <person name="Glavina del Rio T."/>
            <person name="Dalin E."/>
            <person name="Tice H."/>
            <person name="Bruce D."/>
            <person name="Goodwin L."/>
            <person name="Pitluck S."/>
            <person name="Peters L."/>
            <person name="Kyrpides N."/>
            <person name="Mavromatis K."/>
            <person name="Ivanova N."/>
            <person name="Markowitz V."/>
            <person name="Cheng J.-F."/>
            <person name="Hugenholtz P."/>
            <person name="Woyke T."/>
            <person name="Wu D."/>
            <person name="Gronow S."/>
            <person name="Wellnitz S."/>
            <person name="Brambilla E."/>
            <person name="Klenk H.-P."/>
            <person name="Eisen J.A."/>
        </authorList>
    </citation>
    <scope>NUCLEOTIDE SEQUENCE [LARGE SCALE GENOMIC DNA]</scope>
    <source>
        <strain evidence="20 21">DSM 2985</strain>
    </source>
</reference>
<dbReference type="InterPro" id="IPR019760">
    <property type="entry name" value="DNA-dir_DNA_pol_A_CS"/>
</dbReference>
<keyword evidence="12 16" id="KW-0238">DNA-binding</keyword>
<evidence type="ECO:0000256" key="11">
    <source>
        <dbReference type="ARBA" id="ARBA00022932"/>
    </source>
</evidence>
<dbReference type="Pfam" id="PF01367">
    <property type="entry name" value="5_3_exonuc"/>
    <property type="match status" value="1"/>
</dbReference>
<dbReference type="CDD" id="cd09859">
    <property type="entry name" value="PIN_53EXO"/>
    <property type="match status" value="1"/>
</dbReference>
<proteinExistence type="inferred from homology"/>
<evidence type="ECO:0000256" key="14">
    <source>
        <dbReference type="ARBA" id="ARBA00049244"/>
    </source>
</evidence>
<comment type="function">
    <text evidence="16">In addition to polymerase activity, this DNA polymerase exhibits 3'-5' and 5'-3' exonuclease activity.</text>
</comment>
<dbReference type="CDD" id="cd06139">
    <property type="entry name" value="DNA_polA_I_Ecoli_like_exo"/>
    <property type="match status" value="1"/>
</dbReference>
<dbReference type="InterPro" id="IPR008918">
    <property type="entry name" value="HhH2"/>
</dbReference>
<dbReference type="PROSITE" id="PS00447">
    <property type="entry name" value="DNA_POLYMERASE_A"/>
    <property type="match status" value="1"/>
</dbReference>
<dbReference type="GO" id="GO:0006261">
    <property type="term" value="P:DNA-templated DNA replication"/>
    <property type="evidence" value="ECO:0007669"/>
    <property type="project" value="UniProtKB-UniRule"/>
</dbReference>
<evidence type="ECO:0000256" key="6">
    <source>
        <dbReference type="ARBA" id="ARBA00022705"/>
    </source>
</evidence>
<dbReference type="Gene3D" id="3.40.50.1010">
    <property type="entry name" value="5'-nuclease"/>
    <property type="match status" value="1"/>
</dbReference>
<evidence type="ECO:0000256" key="16">
    <source>
        <dbReference type="RuleBase" id="RU004460"/>
    </source>
</evidence>
<dbReference type="InterPro" id="IPR020045">
    <property type="entry name" value="DNA_polI_H3TH"/>
</dbReference>
<dbReference type="InterPro" id="IPR036397">
    <property type="entry name" value="RNaseH_sf"/>
</dbReference>
<dbReference type="Pfam" id="PF02739">
    <property type="entry name" value="5_3_exonuc_N"/>
    <property type="match status" value="1"/>
</dbReference>
<keyword evidence="21" id="KW-1185">Reference proteome</keyword>
<dbReference type="SMART" id="SM00475">
    <property type="entry name" value="53EXOc"/>
    <property type="match status" value="1"/>
</dbReference>
<evidence type="ECO:0000256" key="13">
    <source>
        <dbReference type="ARBA" id="ARBA00023204"/>
    </source>
</evidence>
<dbReference type="AlphaFoldDB" id="H7EMW0"/>